<sequence length="465" mass="52597">MAGSYKDAVNTLNSDNSRVTSRSNRKGKDPQRVVQPQIVEETPEPTFEDRLHTFIEDHYDDMRVSISRFNGSEKDQKYICEVLLENRMTRNGHIKYNMTGGHWEELAEDMLKGLKRELEKEREREKGAQDRLLKHVEKRYDDFCLVKQDLMAKAQDPSEHIIPAKRYFVKVCLFRGSEEFVRCGEFGLTRAQGYSFEQAMQKALDLLKFKENNDLLYMNELKGYYKEEPDYFDEKYQKKLLTRIGKGDIVIPESCVGNAVRATLEKNRPKVSQSQSNALDAPTESTSGSLSRWYPRRRETSSTTNPGTSPSESHNPLSQAFASLSTKLSGSGRKDDRISTPSSATREHEERHRAAQVSDRRDIPPTVATTSTAPHNRRRTSSISSPSTSHFAPRDPKTTGAASLGTKVLTRQTERKERAPQESLKPRKPVTSTPAAAVTSKETQSTPISRESRVAARAANIPVPK</sequence>
<evidence type="ECO:0000313" key="4">
    <source>
        <dbReference type="Proteomes" id="UP000217199"/>
    </source>
</evidence>
<feature type="compositionally biased region" description="Basic and acidic residues" evidence="2">
    <location>
        <begin position="345"/>
        <end position="363"/>
    </location>
</feature>
<feature type="region of interest" description="Disordered" evidence="2">
    <location>
        <begin position="1"/>
        <end position="33"/>
    </location>
</feature>
<evidence type="ECO:0000313" key="3">
    <source>
        <dbReference type="EMBL" id="PAV18796.1"/>
    </source>
</evidence>
<comment type="caution">
    <text evidence="3">The sequence shown here is derived from an EMBL/GenBank/DDBJ whole genome shotgun (WGS) entry which is preliminary data.</text>
</comment>
<feature type="coiled-coil region" evidence="1">
    <location>
        <begin position="104"/>
        <end position="135"/>
    </location>
</feature>
<dbReference type="InParanoid" id="A0A286UGP9"/>
<feature type="region of interest" description="Disordered" evidence="2">
    <location>
        <begin position="266"/>
        <end position="465"/>
    </location>
</feature>
<dbReference type="EMBL" id="NBII01000005">
    <property type="protein sequence ID" value="PAV18796.1"/>
    <property type="molecule type" value="Genomic_DNA"/>
</dbReference>
<name>A0A286UGP9_9AGAM</name>
<feature type="compositionally biased region" description="Polar residues" evidence="2">
    <location>
        <begin position="314"/>
        <end position="329"/>
    </location>
</feature>
<gene>
    <name evidence="3" type="ORF">PNOK_0563900</name>
</gene>
<protein>
    <submittedName>
        <fullName evidence="3">Uncharacterized protein</fullName>
    </submittedName>
</protein>
<keyword evidence="4" id="KW-1185">Reference proteome</keyword>
<feature type="compositionally biased region" description="Polar residues" evidence="2">
    <location>
        <begin position="10"/>
        <end position="22"/>
    </location>
</feature>
<accession>A0A286UGP9</accession>
<dbReference type="AlphaFoldDB" id="A0A286UGP9"/>
<feature type="compositionally biased region" description="Polar residues" evidence="2">
    <location>
        <begin position="270"/>
        <end position="290"/>
    </location>
</feature>
<evidence type="ECO:0000256" key="2">
    <source>
        <dbReference type="SAM" id="MobiDB-lite"/>
    </source>
</evidence>
<evidence type="ECO:0000256" key="1">
    <source>
        <dbReference type="SAM" id="Coils"/>
    </source>
</evidence>
<feature type="compositionally biased region" description="Polar residues" evidence="2">
    <location>
        <begin position="430"/>
        <end position="449"/>
    </location>
</feature>
<keyword evidence="1" id="KW-0175">Coiled coil</keyword>
<proteinExistence type="predicted"/>
<dbReference type="Proteomes" id="UP000217199">
    <property type="component" value="Unassembled WGS sequence"/>
</dbReference>
<reference evidence="3 4" key="1">
    <citation type="journal article" date="2017" name="Mol. Ecol.">
        <title>Comparative and population genomic landscape of Phellinus noxius: A hypervariable fungus causing root rot in trees.</title>
        <authorList>
            <person name="Chung C.L."/>
            <person name="Lee T.J."/>
            <person name="Akiba M."/>
            <person name="Lee H.H."/>
            <person name="Kuo T.H."/>
            <person name="Liu D."/>
            <person name="Ke H.M."/>
            <person name="Yokoi T."/>
            <person name="Roa M.B."/>
            <person name="Lu M.J."/>
            <person name="Chang Y.Y."/>
            <person name="Ann P.J."/>
            <person name="Tsai J.N."/>
            <person name="Chen C.Y."/>
            <person name="Tzean S.S."/>
            <person name="Ota Y."/>
            <person name="Hattori T."/>
            <person name="Sahashi N."/>
            <person name="Liou R.F."/>
            <person name="Kikuchi T."/>
            <person name="Tsai I.J."/>
        </authorList>
    </citation>
    <scope>NUCLEOTIDE SEQUENCE [LARGE SCALE GENOMIC DNA]</scope>
    <source>
        <strain evidence="3 4">FFPRI411160</strain>
    </source>
</reference>
<feature type="compositionally biased region" description="Low complexity" evidence="2">
    <location>
        <begin position="301"/>
        <end position="313"/>
    </location>
</feature>
<dbReference type="STRING" id="2282107.A0A286UGP9"/>
<organism evidence="3 4">
    <name type="scientific">Pyrrhoderma noxium</name>
    <dbReference type="NCBI Taxonomy" id="2282107"/>
    <lineage>
        <taxon>Eukaryota</taxon>
        <taxon>Fungi</taxon>
        <taxon>Dikarya</taxon>
        <taxon>Basidiomycota</taxon>
        <taxon>Agaricomycotina</taxon>
        <taxon>Agaricomycetes</taxon>
        <taxon>Hymenochaetales</taxon>
        <taxon>Hymenochaetaceae</taxon>
        <taxon>Pyrrhoderma</taxon>
    </lineage>
</organism>